<comment type="similarity">
    <text evidence="1">Belongs to the C19orf12 family.</text>
</comment>
<dbReference type="PANTHER" id="PTHR31493:SF1">
    <property type="entry name" value="PROTEIN C19ORF12"/>
    <property type="match status" value="1"/>
</dbReference>
<organism evidence="2">
    <name type="scientific">Grammatophora oceanica</name>
    <dbReference type="NCBI Taxonomy" id="210454"/>
    <lineage>
        <taxon>Eukaryota</taxon>
        <taxon>Sar</taxon>
        <taxon>Stramenopiles</taxon>
        <taxon>Ochrophyta</taxon>
        <taxon>Bacillariophyta</taxon>
        <taxon>Fragilariophyceae</taxon>
        <taxon>Fragilariophycidae</taxon>
        <taxon>Rhabdonematales</taxon>
        <taxon>Grammatophoraceae</taxon>
        <taxon>Grammatophora</taxon>
    </lineage>
</organism>
<gene>
    <name evidence="2" type="ORF">GOCE00092_LOCUS1469</name>
</gene>
<sequence>MCVWWLCYPPWSKKNNNNETKEEAGKEGALMPVDPQDVQDYEDLEYIARKREIKVTIRKGTQAGVAAGLSVMAGVIVAGPVGAVVGGAVGTAMAASIAKNVVPLNQLLEETPPHKRKEILKCFHESFKEEFVDTIQGSPELKLLMGGTSIFGVVRYMVDREMIQSEQLERLDGILKHIA</sequence>
<evidence type="ECO:0000313" key="2">
    <source>
        <dbReference type="EMBL" id="CAD9272562.1"/>
    </source>
</evidence>
<protein>
    <submittedName>
        <fullName evidence="2">Uncharacterized protein</fullName>
    </submittedName>
</protein>
<proteinExistence type="inferred from homology"/>
<dbReference type="AlphaFoldDB" id="A0A7S1UPU4"/>
<evidence type="ECO:0000256" key="1">
    <source>
        <dbReference type="ARBA" id="ARBA00029457"/>
    </source>
</evidence>
<reference evidence="2" key="1">
    <citation type="submission" date="2021-01" db="EMBL/GenBank/DDBJ databases">
        <authorList>
            <person name="Corre E."/>
            <person name="Pelletier E."/>
            <person name="Niang G."/>
            <person name="Scheremetjew M."/>
            <person name="Finn R."/>
            <person name="Kale V."/>
            <person name="Holt S."/>
            <person name="Cochrane G."/>
            <person name="Meng A."/>
            <person name="Brown T."/>
            <person name="Cohen L."/>
        </authorList>
    </citation>
    <scope>NUCLEOTIDE SEQUENCE</scope>
    <source>
        <strain evidence="2">CCMP 410</strain>
    </source>
</reference>
<accession>A0A7S1UPU4</accession>
<name>A0A7S1UPU4_9STRA</name>
<dbReference type="PANTHER" id="PTHR31493">
    <property type="entry name" value="NAZO FAMILY MEMBER"/>
    <property type="match status" value="1"/>
</dbReference>
<dbReference type="Pfam" id="PF20721">
    <property type="entry name" value="C19orf12"/>
    <property type="match status" value="1"/>
</dbReference>
<dbReference type="EMBL" id="HBGK01002702">
    <property type="protein sequence ID" value="CAD9272562.1"/>
    <property type="molecule type" value="Transcribed_RNA"/>
</dbReference>
<dbReference type="InterPro" id="IPR033369">
    <property type="entry name" value="C19orf12"/>
</dbReference>